<name>A0A6G9YFD4_9NOCA</name>
<keyword evidence="3" id="KW-1185">Reference proteome</keyword>
<dbReference type="Proteomes" id="UP000503540">
    <property type="component" value="Chromosome"/>
</dbReference>
<dbReference type="AlphaFoldDB" id="A0A6G9YFD4"/>
<evidence type="ECO:0000313" key="3">
    <source>
        <dbReference type="Proteomes" id="UP000503540"/>
    </source>
</evidence>
<evidence type="ECO:0000259" key="1">
    <source>
        <dbReference type="Pfam" id="PF03713"/>
    </source>
</evidence>
<dbReference type="EMBL" id="CP046172">
    <property type="protein sequence ID" value="QIS11995.1"/>
    <property type="molecule type" value="Genomic_DNA"/>
</dbReference>
<dbReference type="PANTHER" id="PTHR36933:SF1">
    <property type="entry name" value="SLL0788 PROTEIN"/>
    <property type="match status" value="1"/>
</dbReference>
<dbReference type="PANTHER" id="PTHR36933">
    <property type="entry name" value="SLL0788 PROTEIN"/>
    <property type="match status" value="1"/>
</dbReference>
<dbReference type="Gene3D" id="1.20.1260.10">
    <property type="match status" value="1"/>
</dbReference>
<accession>A0A6G9YFD4</accession>
<dbReference type="KEGG" id="nah:F5544_20655"/>
<gene>
    <name evidence="2" type="ORF">F5544_20655</name>
</gene>
<reference evidence="2 3" key="1">
    <citation type="journal article" date="2019" name="ACS Chem. Biol.">
        <title>Identification and Mobilization of a Cryptic Antibiotic Biosynthesis Gene Locus from a Human-Pathogenic Nocardia Isolate.</title>
        <authorList>
            <person name="Herisse M."/>
            <person name="Ishida K."/>
            <person name="Porter J.L."/>
            <person name="Howden B."/>
            <person name="Hertweck C."/>
            <person name="Stinear T.P."/>
            <person name="Pidot S.J."/>
        </authorList>
    </citation>
    <scope>NUCLEOTIDE SEQUENCE [LARGE SCALE GENOMIC DNA]</scope>
    <source>
        <strain evidence="2 3">AUSMDU00012717</strain>
    </source>
</reference>
<dbReference type="Pfam" id="PF03713">
    <property type="entry name" value="DUF305"/>
    <property type="match status" value="1"/>
</dbReference>
<feature type="domain" description="DUF305" evidence="1">
    <location>
        <begin position="44"/>
        <end position="195"/>
    </location>
</feature>
<proteinExistence type="predicted"/>
<sequence length="210" mass="22457">MMRNWIRPAAYSALALILLVLGAALRPLVIPENQTVASVLNPAEIGFSQDMTAHHEQALIMVQRLDPSAGPAVRRLAAQLDQTQRLELGTMLGWLRLANAAPDSPHPMAWMPMDNPAAHQHSAAPRTMPGMATNAELDALAAARGHDADVLFLQLMLRHHQGGIAMAQAVDGLLSSGPVKELARSMIQQQGQEVGVIGVLLNQLGGHPLP</sequence>
<organism evidence="2 3">
    <name type="scientific">Nocardia arthritidis</name>
    <dbReference type="NCBI Taxonomy" id="228602"/>
    <lineage>
        <taxon>Bacteria</taxon>
        <taxon>Bacillati</taxon>
        <taxon>Actinomycetota</taxon>
        <taxon>Actinomycetes</taxon>
        <taxon>Mycobacteriales</taxon>
        <taxon>Nocardiaceae</taxon>
        <taxon>Nocardia</taxon>
    </lineage>
</organism>
<evidence type="ECO:0000313" key="2">
    <source>
        <dbReference type="EMBL" id="QIS11995.1"/>
    </source>
</evidence>
<dbReference type="InterPro" id="IPR012347">
    <property type="entry name" value="Ferritin-like"/>
</dbReference>
<dbReference type="InterPro" id="IPR005183">
    <property type="entry name" value="DUF305_CopM-like"/>
</dbReference>
<protein>
    <submittedName>
        <fullName evidence="2">DUF305 domain-containing protein</fullName>
    </submittedName>
</protein>